<gene>
    <name evidence="5" type="ORF">EPUS_00576</name>
</gene>
<feature type="region of interest" description="Disordered" evidence="3">
    <location>
        <begin position="272"/>
        <end position="304"/>
    </location>
</feature>
<dbReference type="eggNOG" id="ENOG502R17J">
    <property type="taxonomic scope" value="Eukaryota"/>
</dbReference>
<feature type="compositionally biased region" description="Low complexity" evidence="3">
    <location>
        <begin position="706"/>
        <end position="731"/>
    </location>
</feature>
<keyword evidence="1 2" id="KW-0728">SH3 domain</keyword>
<dbReference type="OMA" id="MTRPHII"/>
<dbReference type="HOGENOM" id="CLU_010627_0_0_1"/>
<name>U1G2T0_ENDPU</name>
<feature type="compositionally biased region" description="Acidic residues" evidence="3">
    <location>
        <begin position="109"/>
        <end position="129"/>
    </location>
</feature>
<dbReference type="GO" id="GO:0051286">
    <property type="term" value="C:cell tip"/>
    <property type="evidence" value="ECO:0007669"/>
    <property type="project" value="TreeGrafter"/>
</dbReference>
<feature type="compositionally biased region" description="Acidic residues" evidence="3">
    <location>
        <begin position="75"/>
        <end position="87"/>
    </location>
</feature>
<feature type="compositionally biased region" description="Basic and acidic residues" evidence="3">
    <location>
        <begin position="585"/>
        <end position="595"/>
    </location>
</feature>
<feature type="region of interest" description="Disordered" evidence="3">
    <location>
        <begin position="1"/>
        <end position="144"/>
    </location>
</feature>
<feature type="compositionally biased region" description="Polar residues" evidence="3">
    <location>
        <begin position="920"/>
        <end position="929"/>
    </location>
</feature>
<protein>
    <recommendedName>
        <fullName evidence="4">SH3 domain-containing protein</fullName>
    </recommendedName>
</protein>
<feature type="compositionally biased region" description="Polar residues" evidence="3">
    <location>
        <begin position="851"/>
        <end position="862"/>
    </location>
</feature>
<proteinExistence type="predicted"/>
<evidence type="ECO:0000256" key="2">
    <source>
        <dbReference type="PROSITE-ProRule" id="PRU00192"/>
    </source>
</evidence>
<dbReference type="SUPFAM" id="SSF50044">
    <property type="entry name" value="SH3-domain"/>
    <property type="match status" value="1"/>
</dbReference>
<feature type="region of interest" description="Disordered" evidence="3">
    <location>
        <begin position="162"/>
        <end position="187"/>
    </location>
</feature>
<dbReference type="EMBL" id="KE721204">
    <property type="protein sequence ID" value="ERF71587.1"/>
    <property type="molecule type" value="Genomic_DNA"/>
</dbReference>
<reference evidence="6" key="1">
    <citation type="journal article" date="2014" name="BMC Genomics">
        <title>Genome characteristics reveal the impact of lichenization on lichen-forming fungus Endocarpon pusillum Hedwig (Verrucariales, Ascomycota).</title>
        <authorList>
            <person name="Wang Y.-Y."/>
            <person name="Liu B."/>
            <person name="Zhang X.-Y."/>
            <person name="Zhou Q.-M."/>
            <person name="Zhang T."/>
            <person name="Li H."/>
            <person name="Yu Y.-F."/>
            <person name="Zhang X.-L."/>
            <person name="Hao X.-Y."/>
            <person name="Wang M."/>
            <person name="Wang L."/>
            <person name="Wei J.-C."/>
        </authorList>
    </citation>
    <scope>NUCLEOTIDE SEQUENCE [LARGE SCALE GENOMIC DNA]</scope>
    <source>
        <strain evidence="6">Z07020 / HMAS-L-300199</strain>
    </source>
</reference>
<dbReference type="GO" id="GO:0015630">
    <property type="term" value="C:microtubule cytoskeleton"/>
    <property type="evidence" value="ECO:0007669"/>
    <property type="project" value="TreeGrafter"/>
</dbReference>
<feature type="compositionally biased region" description="Basic and acidic residues" evidence="3">
    <location>
        <begin position="629"/>
        <end position="647"/>
    </location>
</feature>
<dbReference type="GO" id="GO:0008104">
    <property type="term" value="P:intracellular protein localization"/>
    <property type="evidence" value="ECO:0007669"/>
    <property type="project" value="TreeGrafter"/>
</dbReference>
<keyword evidence="6" id="KW-1185">Reference proteome</keyword>
<organism evidence="5 6">
    <name type="scientific">Endocarpon pusillum (strain Z07020 / HMAS-L-300199)</name>
    <name type="common">Lichen-forming fungus</name>
    <dbReference type="NCBI Taxonomy" id="1263415"/>
    <lineage>
        <taxon>Eukaryota</taxon>
        <taxon>Fungi</taxon>
        <taxon>Dikarya</taxon>
        <taxon>Ascomycota</taxon>
        <taxon>Pezizomycotina</taxon>
        <taxon>Eurotiomycetes</taxon>
        <taxon>Chaetothyriomycetidae</taxon>
        <taxon>Verrucariales</taxon>
        <taxon>Verrucariaceae</taxon>
        <taxon>Endocarpon</taxon>
    </lineage>
</organism>
<dbReference type="OrthoDB" id="196165at2759"/>
<dbReference type="PROSITE" id="PS50002">
    <property type="entry name" value="SH3"/>
    <property type="match status" value="1"/>
</dbReference>
<accession>U1G2T0</accession>
<dbReference type="Gene3D" id="2.30.30.40">
    <property type="entry name" value="SH3 Domains"/>
    <property type="match status" value="1"/>
</dbReference>
<dbReference type="PANTHER" id="PTHR47775">
    <property type="entry name" value="BUD SITE SELECTION PROTEIN 14"/>
    <property type="match status" value="1"/>
</dbReference>
<dbReference type="FunFam" id="2.30.30.40:FF:000035">
    <property type="entry name" value="SH3 domain containing protein"/>
    <property type="match status" value="1"/>
</dbReference>
<feature type="compositionally biased region" description="Low complexity" evidence="3">
    <location>
        <begin position="879"/>
        <end position="893"/>
    </location>
</feature>
<evidence type="ECO:0000256" key="3">
    <source>
        <dbReference type="SAM" id="MobiDB-lite"/>
    </source>
</evidence>
<feature type="region of interest" description="Disordered" evidence="3">
    <location>
        <begin position="407"/>
        <end position="929"/>
    </location>
</feature>
<evidence type="ECO:0000313" key="6">
    <source>
        <dbReference type="Proteomes" id="UP000019373"/>
    </source>
</evidence>
<sequence>MTTLKPQLIRADTLDLQTQTSPSAKDHTRQPTHPSPVGLGPAAPHQIQSLRNAEQDALQEQMNSPLVAHHHDQGDFTEEPEFYDDQQDEAHDGLQPQDGQNAGQHVDDSGVDDSDIGDQGDDDGMDDDMMDKISSSPSIDDGKYPFSIVWPFRRDSIDLGVAHSSSSVPPDEPPSSSSPYVSPPEHYPINFRKVREKVPDSHHHGGYTGHTLDVSDTASPSSVENIVNANLARFQETDDVMDDSEEGLDLNDIDRYLVPLDDPLLNVDEEADSEFTEDGNADDLDWEDDEATVTEEADTSSDDDTGRFLFTNDSRFIDSGWGGECLREVEDIDFEFVYALHTFVATVEGQANATKGDTMVLLDDSNSYWWLVRVVKDGSIGYLPAEHIETPTERLARLNKHRNIDLSATMLGDNPEKSKNPLKKAMRRRNAKTVQFAAPQYYEPSDFDYSDDEEGIEGDPEQGDYDLGSNDQNVAQGEDVEGDGIAPTGIKTQQDGEIMDGIQTTNGADNSYEEKLNSPQKRGNSDEINPDERPEDPNARSRRGLVRNTDSFFKDDGVETKKISLTPRLLRGDSDLNIPGQQPDLKPKGSLETFDKVVSSESDKSSDEKKKKEKKGMLGGFFKRKDKKAKIQDNESEDGKKGSDELSRVSPQSKKSSESLTQDAKPVKGEKAPQRQTSKLQKQPRPHVSPKTSPSKENFQRPEQSPHPSMESTMSPSSQDSSSTPSTVRSPAAEQSRTQENISPRIGSPEARQDRAASPSQNNTIFSPLTDALQPAPVRSRSKDLDAQPKAVPAKQVKNRFDIEDMNSDEDATPTVEAEQVRHMPPTLVTPSLEQYQERLSESPIEVSPIEPSQNHKSSSGSRPPMLMVDTSDSERRSVSPVSPTLSSSPSLVEADAETPNGAEELTNPTASSPHADAHTPSTARSTPTWSDASLRTYMDNDDDIRDLLIIVHDKSNVVPAGPDHPITGHLFGAEKGRLAEMQLNLDSMLTNWLARKNQTRLSR</sequence>
<feature type="compositionally biased region" description="Basic residues" evidence="3">
    <location>
        <begin position="420"/>
        <end position="431"/>
    </location>
</feature>
<dbReference type="Proteomes" id="UP000019373">
    <property type="component" value="Unassembled WGS sequence"/>
</dbReference>
<dbReference type="GeneID" id="19235637"/>
<feature type="compositionally biased region" description="Polar residues" evidence="3">
    <location>
        <begin position="758"/>
        <end position="767"/>
    </location>
</feature>
<dbReference type="InterPro" id="IPR036028">
    <property type="entry name" value="SH3-like_dom_sf"/>
</dbReference>
<feature type="compositionally biased region" description="Polar residues" evidence="3">
    <location>
        <begin position="649"/>
        <end position="662"/>
    </location>
</feature>
<feature type="compositionally biased region" description="Basic and acidic residues" evidence="3">
    <location>
        <begin position="530"/>
        <end position="539"/>
    </location>
</feature>
<feature type="compositionally biased region" description="Basic and acidic residues" evidence="3">
    <location>
        <begin position="552"/>
        <end position="562"/>
    </location>
</feature>
<dbReference type="PANTHER" id="PTHR47775:SF1">
    <property type="entry name" value="BUD SITE SELECTION PROTEIN 14"/>
    <property type="match status" value="1"/>
</dbReference>
<dbReference type="InterPro" id="IPR001452">
    <property type="entry name" value="SH3_domain"/>
</dbReference>
<dbReference type="InterPro" id="IPR053039">
    <property type="entry name" value="Polarity_Bud-Selection_Reg"/>
</dbReference>
<evidence type="ECO:0000256" key="1">
    <source>
        <dbReference type="ARBA" id="ARBA00022443"/>
    </source>
</evidence>
<feature type="compositionally biased region" description="Acidic residues" evidence="3">
    <location>
        <begin position="272"/>
        <end position="303"/>
    </location>
</feature>
<dbReference type="GO" id="GO:0030950">
    <property type="term" value="P:establishment or maintenance of actin cytoskeleton polarity"/>
    <property type="evidence" value="ECO:0007669"/>
    <property type="project" value="TreeGrafter"/>
</dbReference>
<dbReference type="Pfam" id="PF00018">
    <property type="entry name" value="SH3_1"/>
    <property type="match status" value="1"/>
</dbReference>
<evidence type="ECO:0000259" key="4">
    <source>
        <dbReference type="PROSITE" id="PS50002"/>
    </source>
</evidence>
<feature type="compositionally biased region" description="Basic and acidic residues" evidence="3">
    <location>
        <begin position="601"/>
        <end position="610"/>
    </location>
</feature>
<feature type="compositionally biased region" description="Polar residues" evidence="3">
    <location>
        <begin position="733"/>
        <end position="742"/>
    </location>
</feature>
<feature type="compositionally biased region" description="Polar residues" evidence="3">
    <location>
        <begin position="690"/>
        <end position="703"/>
    </location>
</feature>
<dbReference type="RefSeq" id="XP_007802796.1">
    <property type="nucleotide sequence ID" value="XM_007804605.1"/>
</dbReference>
<feature type="compositionally biased region" description="Acidic residues" evidence="3">
    <location>
        <begin position="445"/>
        <end position="464"/>
    </location>
</feature>
<feature type="compositionally biased region" description="Polar residues" evidence="3">
    <location>
        <begin position="46"/>
        <end position="64"/>
    </location>
</feature>
<dbReference type="AlphaFoldDB" id="U1G2T0"/>
<feature type="region of interest" description="Disordered" evidence="3">
    <location>
        <begin position="199"/>
        <end position="219"/>
    </location>
</feature>
<evidence type="ECO:0000313" key="5">
    <source>
        <dbReference type="EMBL" id="ERF71587.1"/>
    </source>
</evidence>
<feature type="domain" description="SH3" evidence="4">
    <location>
        <begin position="332"/>
        <end position="393"/>
    </location>
</feature>
<dbReference type="SMART" id="SM00326">
    <property type="entry name" value="SH3"/>
    <property type="match status" value="1"/>
</dbReference>
<feature type="compositionally biased region" description="Low complexity" evidence="3">
    <location>
        <begin position="163"/>
        <end position="180"/>
    </location>
</feature>